<evidence type="ECO:0000313" key="6">
    <source>
        <dbReference type="EMBL" id="NYD55790.1"/>
    </source>
</evidence>
<dbReference type="RefSeq" id="WP_179613762.1">
    <property type="nucleotide sequence ID" value="NZ_CP059163.1"/>
</dbReference>
<protein>
    <submittedName>
        <fullName evidence="6">DNA-binding NarL/FixJ family response regulator</fullName>
    </submittedName>
</protein>
<dbReference type="Proteomes" id="UP000516957">
    <property type="component" value="Unassembled WGS sequence"/>
</dbReference>
<evidence type="ECO:0000256" key="3">
    <source>
        <dbReference type="PROSITE-ProRule" id="PRU00169"/>
    </source>
</evidence>
<dbReference type="AlphaFoldDB" id="A0A7Y9EZ75"/>
<dbReference type="GO" id="GO:0003677">
    <property type="term" value="F:DNA binding"/>
    <property type="evidence" value="ECO:0007669"/>
    <property type="project" value="UniProtKB-KW"/>
</dbReference>
<reference evidence="6 7" key="1">
    <citation type="submission" date="2020-07" db="EMBL/GenBank/DDBJ databases">
        <title>Sequencing the genomes of 1000 actinobacteria strains.</title>
        <authorList>
            <person name="Klenk H.-P."/>
        </authorList>
    </citation>
    <scope>NUCLEOTIDE SEQUENCE [LARGE SCALE GENOMIC DNA]</scope>
    <source>
        <strain evidence="6 7">DSM 18965</strain>
    </source>
</reference>
<dbReference type="SMART" id="SM00421">
    <property type="entry name" value="HTH_LUXR"/>
    <property type="match status" value="1"/>
</dbReference>
<dbReference type="EMBL" id="JACCBE010000001">
    <property type="protein sequence ID" value="NYD55790.1"/>
    <property type="molecule type" value="Genomic_DNA"/>
</dbReference>
<dbReference type="CDD" id="cd17535">
    <property type="entry name" value="REC_NarL-like"/>
    <property type="match status" value="1"/>
</dbReference>
<name>A0A7Y9EZ75_9ACTN</name>
<dbReference type="Pfam" id="PF00196">
    <property type="entry name" value="GerE"/>
    <property type="match status" value="1"/>
</dbReference>
<dbReference type="PANTHER" id="PTHR43214:SF42">
    <property type="entry name" value="TRANSCRIPTIONAL REGULATORY PROTEIN DESR"/>
    <property type="match status" value="1"/>
</dbReference>
<dbReference type="SMART" id="SM00448">
    <property type="entry name" value="REC"/>
    <property type="match status" value="1"/>
</dbReference>
<dbReference type="PROSITE" id="PS50110">
    <property type="entry name" value="RESPONSE_REGULATORY"/>
    <property type="match status" value="1"/>
</dbReference>
<dbReference type="PANTHER" id="PTHR43214">
    <property type="entry name" value="TWO-COMPONENT RESPONSE REGULATOR"/>
    <property type="match status" value="1"/>
</dbReference>
<dbReference type="SUPFAM" id="SSF52172">
    <property type="entry name" value="CheY-like"/>
    <property type="match status" value="1"/>
</dbReference>
<dbReference type="PRINTS" id="PR00038">
    <property type="entry name" value="HTHLUXR"/>
</dbReference>
<keyword evidence="2 6" id="KW-0238">DNA-binding</keyword>
<proteinExistence type="predicted"/>
<keyword evidence="7" id="KW-1185">Reference proteome</keyword>
<dbReference type="InterPro" id="IPR058245">
    <property type="entry name" value="NreC/VraR/RcsB-like_REC"/>
</dbReference>
<gene>
    <name evidence="6" type="ORF">BKA08_000028</name>
</gene>
<evidence type="ECO:0000259" key="5">
    <source>
        <dbReference type="PROSITE" id="PS50110"/>
    </source>
</evidence>
<dbReference type="Gene3D" id="3.40.50.2300">
    <property type="match status" value="1"/>
</dbReference>
<evidence type="ECO:0000256" key="1">
    <source>
        <dbReference type="ARBA" id="ARBA00022553"/>
    </source>
</evidence>
<dbReference type="GO" id="GO:0006355">
    <property type="term" value="P:regulation of DNA-templated transcription"/>
    <property type="evidence" value="ECO:0007669"/>
    <property type="project" value="InterPro"/>
</dbReference>
<feature type="domain" description="Response regulatory" evidence="5">
    <location>
        <begin position="15"/>
        <end position="131"/>
    </location>
</feature>
<feature type="domain" description="HTH luxR-type" evidence="4">
    <location>
        <begin position="155"/>
        <end position="220"/>
    </location>
</feature>
<dbReference type="InterPro" id="IPR016032">
    <property type="entry name" value="Sig_transdc_resp-reg_C-effctor"/>
</dbReference>
<evidence type="ECO:0000259" key="4">
    <source>
        <dbReference type="PROSITE" id="PS50043"/>
    </source>
</evidence>
<evidence type="ECO:0000256" key="2">
    <source>
        <dbReference type="ARBA" id="ARBA00023125"/>
    </source>
</evidence>
<dbReference type="SUPFAM" id="SSF46894">
    <property type="entry name" value="C-terminal effector domain of the bipartite response regulators"/>
    <property type="match status" value="1"/>
</dbReference>
<keyword evidence="1 3" id="KW-0597">Phosphoprotein</keyword>
<dbReference type="CDD" id="cd06170">
    <property type="entry name" value="LuxR_C_like"/>
    <property type="match status" value="1"/>
</dbReference>
<dbReference type="InterPro" id="IPR039420">
    <property type="entry name" value="WalR-like"/>
</dbReference>
<dbReference type="PROSITE" id="PS50043">
    <property type="entry name" value="HTH_LUXR_2"/>
    <property type="match status" value="1"/>
</dbReference>
<dbReference type="InterPro" id="IPR000792">
    <property type="entry name" value="Tscrpt_reg_LuxR_C"/>
</dbReference>
<dbReference type="Pfam" id="PF00072">
    <property type="entry name" value="Response_reg"/>
    <property type="match status" value="1"/>
</dbReference>
<dbReference type="GO" id="GO:0000160">
    <property type="term" value="P:phosphorelay signal transduction system"/>
    <property type="evidence" value="ECO:0007669"/>
    <property type="project" value="InterPro"/>
</dbReference>
<evidence type="ECO:0000313" key="7">
    <source>
        <dbReference type="Proteomes" id="UP000516957"/>
    </source>
</evidence>
<accession>A0A7Y9EZ75</accession>
<dbReference type="InterPro" id="IPR011006">
    <property type="entry name" value="CheY-like_superfamily"/>
</dbReference>
<dbReference type="InterPro" id="IPR001789">
    <property type="entry name" value="Sig_transdc_resp-reg_receiver"/>
</dbReference>
<feature type="modified residue" description="4-aspartylphosphate" evidence="3">
    <location>
        <position position="66"/>
    </location>
</feature>
<sequence>MLARAQARGDQARSRVLVVDDHRTFTDLTSLALATEDDLLCVGTATDSARARRLVEQHHPDVVLMDVNLGGEDGLVLTEELLRLRPTLRVVVLTAYADLGVLRRAAAAGACALLPKNGSLPELLEVLRTARPGGLVVHPSLLRRLVGEGGGGTASAAPVPRLTARERAVLDRLAQGHDVRWIARDLDITVNTCRGYVKSLLAKLDAHSQLEAVVAATAHGLLHGPGPG</sequence>
<comment type="caution">
    <text evidence="6">The sequence shown here is derived from an EMBL/GenBank/DDBJ whole genome shotgun (WGS) entry which is preliminary data.</text>
</comment>
<organism evidence="6 7">
    <name type="scientific">Nocardioides marinisabuli</name>
    <dbReference type="NCBI Taxonomy" id="419476"/>
    <lineage>
        <taxon>Bacteria</taxon>
        <taxon>Bacillati</taxon>
        <taxon>Actinomycetota</taxon>
        <taxon>Actinomycetes</taxon>
        <taxon>Propionibacteriales</taxon>
        <taxon>Nocardioidaceae</taxon>
        <taxon>Nocardioides</taxon>
    </lineage>
</organism>